<dbReference type="EMBL" id="GGEC01049140">
    <property type="protein sequence ID" value="MBX29624.1"/>
    <property type="molecule type" value="Transcribed_RNA"/>
</dbReference>
<dbReference type="AlphaFoldDB" id="A0A2P2MHB7"/>
<protein>
    <submittedName>
        <fullName evidence="1">Uncharacterized protein</fullName>
    </submittedName>
</protein>
<name>A0A2P2MHB7_RHIMU</name>
<accession>A0A2P2MHB7</accession>
<organism evidence="1">
    <name type="scientific">Rhizophora mucronata</name>
    <name type="common">Asiatic mangrove</name>
    <dbReference type="NCBI Taxonomy" id="61149"/>
    <lineage>
        <taxon>Eukaryota</taxon>
        <taxon>Viridiplantae</taxon>
        <taxon>Streptophyta</taxon>
        <taxon>Embryophyta</taxon>
        <taxon>Tracheophyta</taxon>
        <taxon>Spermatophyta</taxon>
        <taxon>Magnoliopsida</taxon>
        <taxon>eudicotyledons</taxon>
        <taxon>Gunneridae</taxon>
        <taxon>Pentapetalae</taxon>
        <taxon>rosids</taxon>
        <taxon>fabids</taxon>
        <taxon>Malpighiales</taxon>
        <taxon>Rhizophoraceae</taxon>
        <taxon>Rhizophora</taxon>
    </lineage>
</organism>
<sequence>MLSACSGQLIYTYVYKQNRVPTIRTHHISYQVFINQLDNI</sequence>
<reference evidence="1" key="1">
    <citation type="submission" date="2018-02" db="EMBL/GenBank/DDBJ databases">
        <title>Rhizophora mucronata_Transcriptome.</title>
        <authorList>
            <person name="Meera S.P."/>
            <person name="Sreeshan A."/>
            <person name="Augustine A."/>
        </authorList>
    </citation>
    <scope>NUCLEOTIDE SEQUENCE</scope>
    <source>
        <tissue evidence="1">Leaf</tissue>
    </source>
</reference>
<proteinExistence type="predicted"/>
<evidence type="ECO:0000313" key="1">
    <source>
        <dbReference type="EMBL" id="MBX29624.1"/>
    </source>
</evidence>